<feature type="domain" description="HAMP" evidence="16">
    <location>
        <begin position="186"/>
        <end position="238"/>
    </location>
</feature>
<dbReference type="Proteomes" id="UP000030401">
    <property type="component" value="Unassembled WGS sequence"/>
</dbReference>
<keyword evidence="8" id="KW-0547">Nucleotide-binding</keyword>
<accession>A0A0A5G6E2</accession>
<dbReference type="CDD" id="cd00075">
    <property type="entry name" value="HATPase"/>
    <property type="match status" value="1"/>
</dbReference>
<protein>
    <recommendedName>
        <fullName evidence="3">histidine kinase</fullName>
        <ecNumber evidence="3">2.7.13.3</ecNumber>
    </recommendedName>
</protein>
<dbReference type="InterPro" id="IPR003660">
    <property type="entry name" value="HAMP_dom"/>
</dbReference>
<dbReference type="InterPro" id="IPR036097">
    <property type="entry name" value="HisK_dim/P_sf"/>
</dbReference>
<evidence type="ECO:0000256" key="9">
    <source>
        <dbReference type="ARBA" id="ARBA00022777"/>
    </source>
</evidence>
<evidence type="ECO:0000256" key="14">
    <source>
        <dbReference type="SAM" id="Phobius"/>
    </source>
</evidence>
<dbReference type="InterPro" id="IPR004358">
    <property type="entry name" value="Sig_transdc_His_kin-like_C"/>
</dbReference>
<dbReference type="FunFam" id="1.10.287.130:FF:000001">
    <property type="entry name" value="Two-component sensor histidine kinase"/>
    <property type="match status" value="1"/>
</dbReference>
<keyword evidence="10" id="KW-0067">ATP-binding</keyword>
<evidence type="ECO:0000256" key="6">
    <source>
        <dbReference type="ARBA" id="ARBA00022679"/>
    </source>
</evidence>
<evidence type="ECO:0000256" key="12">
    <source>
        <dbReference type="ARBA" id="ARBA00023012"/>
    </source>
</evidence>
<dbReference type="PROSITE" id="PS50885">
    <property type="entry name" value="HAMP"/>
    <property type="match status" value="1"/>
</dbReference>
<proteinExistence type="predicted"/>
<dbReference type="CDD" id="cd06225">
    <property type="entry name" value="HAMP"/>
    <property type="match status" value="1"/>
</dbReference>
<evidence type="ECO:0000256" key="5">
    <source>
        <dbReference type="ARBA" id="ARBA00022553"/>
    </source>
</evidence>
<evidence type="ECO:0000256" key="13">
    <source>
        <dbReference type="ARBA" id="ARBA00023136"/>
    </source>
</evidence>
<evidence type="ECO:0000256" key="4">
    <source>
        <dbReference type="ARBA" id="ARBA00022475"/>
    </source>
</evidence>
<dbReference type="Gene3D" id="6.10.340.10">
    <property type="match status" value="1"/>
</dbReference>
<dbReference type="Pfam" id="PF00672">
    <property type="entry name" value="HAMP"/>
    <property type="match status" value="1"/>
</dbReference>
<sequence>MKRRVIFSFMTVILLMLILVESVLYFGVREYYYQGMSSTFQNHADTSSVFLQKYEFNEYQLLNIDQHSNEIMNSLEYEGAQLELINREGTVMMSNYGFKQEKRQHLPPSVLEGETNYEAETNSATGEKVLATYTPLLYQGQVIAALKYTSSLTEVSKAIHHVMYLAISVGLFISLIVFIISLKLANSIVTPIHEITRDAYKMGKTNFKTRIKEDYILEIGQLSETLNYMADEIEKTDQMKNDFISSISHELRTPLTGIKGWIETIRTSEVLTEEEIELGMNIISNETNRLISLVEQLLDFSRFQSKRIVLEKTSIPLAPFIEEVTQQLRVKAEEKHLTFSIEGDDELSIMADESRLKQVLINVYDNAIKYSKEQSSIHTSYHEVEKEIIIAIKDYGIGISKLDLPLVMQTFYQSNINQGGSGLGLAISNEIIDLHDGSITISSELGKGTCVTITLPKQTCNT</sequence>
<reference evidence="17 18" key="1">
    <citation type="submission" date="2013-08" db="EMBL/GenBank/DDBJ databases">
        <authorList>
            <person name="Huang J."/>
            <person name="Wang G."/>
        </authorList>
    </citation>
    <scope>NUCLEOTIDE SEQUENCE [LARGE SCALE GENOMIC DNA]</scope>
    <source>
        <strain evidence="17 18">JSM 072002</strain>
    </source>
</reference>
<dbReference type="SMART" id="SM00387">
    <property type="entry name" value="HATPase_c"/>
    <property type="match status" value="1"/>
</dbReference>
<dbReference type="SUPFAM" id="SSF158472">
    <property type="entry name" value="HAMP domain-like"/>
    <property type="match status" value="1"/>
</dbReference>
<dbReference type="Gene3D" id="1.10.287.130">
    <property type="match status" value="1"/>
</dbReference>
<evidence type="ECO:0000313" key="18">
    <source>
        <dbReference type="Proteomes" id="UP000030401"/>
    </source>
</evidence>
<keyword evidence="4" id="KW-1003">Cell membrane</keyword>
<keyword evidence="9" id="KW-0418">Kinase</keyword>
<keyword evidence="12" id="KW-0902">Two-component regulatory system</keyword>
<evidence type="ECO:0000259" key="16">
    <source>
        <dbReference type="PROSITE" id="PS50885"/>
    </source>
</evidence>
<evidence type="ECO:0000256" key="1">
    <source>
        <dbReference type="ARBA" id="ARBA00000085"/>
    </source>
</evidence>
<dbReference type="eggNOG" id="COG2205">
    <property type="taxonomic scope" value="Bacteria"/>
</dbReference>
<evidence type="ECO:0000256" key="11">
    <source>
        <dbReference type="ARBA" id="ARBA00022989"/>
    </source>
</evidence>
<dbReference type="InterPro" id="IPR003594">
    <property type="entry name" value="HATPase_dom"/>
</dbReference>
<keyword evidence="18" id="KW-1185">Reference proteome</keyword>
<dbReference type="GO" id="GO:0005886">
    <property type="term" value="C:plasma membrane"/>
    <property type="evidence" value="ECO:0007669"/>
    <property type="project" value="UniProtKB-SubCell"/>
</dbReference>
<feature type="transmembrane region" description="Helical" evidence="14">
    <location>
        <begin position="6"/>
        <end position="28"/>
    </location>
</feature>
<dbReference type="Pfam" id="PF02518">
    <property type="entry name" value="HATPase_c"/>
    <property type="match status" value="1"/>
</dbReference>
<dbReference type="FunFam" id="3.30.565.10:FF:000006">
    <property type="entry name" value="Sensor histidine kinase WalK"/>
    <property type="match status" value="1"/>
</dbReference>
<dbReference type="AlphaFoldDB" id="A0A0A5G6E2"/>
<dbReference type="SUPFAM" id="SSF47384">
    <property type="entry name" value="Homodimeric domain of signal transducing histidine kinase"/>
    <property type="match status" value="1"/>
</dbReference>
<keyword evidence="13 14" id="KW-0472">Membrane</keyword>
<evidence type="ECO:0000256" key="7">
    <source>
        <dbReference type="ARBA" id="ARBA00022692"/>
    </source>
</evidence>
<dbReference type="InterPro" id="IPR003661">
    <property type="entry name" value="HisK_dim/P_dom"/>
</dbReference>
<keyword evidence="5" id="KW-0597">Phosphoprotein</keyword>
<dbReference type="EMBL" id="AVPG01000006">
    <property type="protein sequence ID" value="KGX87594.1"/>
    <property type="molecule type" value="Genomic_DNA"/>
</dbReference>
<dbReference type="SUPFAM" id="SSF55874">
    <property type="entry name" value="ATPase domain of HSP90 chaperone/DNA topoisomerase II/histidine kinase"/>
    <property type="match status" value="1"/>
</dbReference>
<dbReference type="RefSeq" id="WP_036833387.1">
    <property type="nucleotide sequence ID" value="NZ_AVPG01000006.1"/>
</dbReference>
<comment type="subcellular location">
    <subcellularLocation>
        <location evidence="2">Cell membrane</location>
        <topology evidence="2">Multi-pass membrane protein</topology>
    </subcellularLocation>
</comment>
<dbReference type="SMART" id="SM00304">
    <property type="entry name" value="HAMP"/>
    <property type="match status" value="1"/>
</dbReference>
<keyword evidence="7 14" id="KW-0812">Transmembrane</keyword>
<dbReference type="Pfam" id="PF00512">
    <property type="entry name" value="HisKA"/>
    <property type="match status" value="1"/>
</dbReference>
<gene>
    <name evidence="17" type="ORF">N784_15210</name>
</gene>
<dbReference type="Gene3D" id="3.30.565.10">
    <property type="entry name" value="Histidine kinase-like ATPase, C-terminal domain"/>
    <property type="match status" value="1"/>
</dbReference>
<dbReference type="PROSITE" id="PS50109">
    <property type="entry name" value="HIS_KIN"/>
    <property type="match status" value="1"/>
</dbReference>
<keyword evidence="6" id="KW-0808">Transferase</keyword>
<feature type="transmembrane region" description="Helical" evidence="14">
    <location>
        <begin position="162"/>
        <end position="182"/>
    </location>
</feature>
<dbReference type="InterPro" id="IPR050398">
    <property type="entry name" value="HssS/ArlS-like"/>
</dbReference>
<keyword evidence="11 14" id="KW-1133">Transmembrane helix</keyword>
<name>A0A0A5G6E2_9BACI</name>
<organism evidence="17 18">
    <name type="scientific">Pontibacillus litoralis JSM 072002</name>
    <dbReference type="NCBI Taxonomy" id="1385512"/>
    <lineage>
        <taxon>Bacteria</taxon>
        <taxon>Bacillati</taxon>
        <taxon>Bacillota</taxon>
        <taxon>Bacilli</taxon>
        <taxon>Bacillales</taxon>
        <taxon>Bacillaceae</taxon>
        <taxon>Pontibacillus</taxon>
    </lineage>
</organism>
<feature type="domain" description="Histidine kinase" evidence="15">
    <location>
        <begin position="246"/>
        <end position="459"/>
    </location>
</feature>
<dbReference type="SMART" id="SM00388">
    <property type="entry name" value="HisKA"/>
    <property type="match status" value="1"/>
</dbReference>
<comment type="caution">
    <text evidence="17">The sequence shown here is derived from an EMBL/GenBank/DDBJ whole genome shotgun (WGS) entry which is preliminary data.</text>
</comment>
<dbReference type="EC" id="2.7.13.3" evidence="3"/>
<dbReference type="PRINTS" id="PR00344">
    <property type="entry name" value="BCTRLSENSOR"/>
</dbReference>
<dbReference type="CDD" id="cd00082">
    <property type="entry name" value="HisKA"/>
    <property type="match status" value="1"/>
</dbReference>
<dbReference type="PANTHER" id="PTHR45528">
    <property type="entry name" value="SENSOR HISTIDINE KINASE CPXA"/>
    <property type="match status" value="1"/>
</dbReference>
<dbReference type="InterPro" id="IPR036890">
    <property type="entry name" value="HATPase_C_sf"/>
</dbReference>
<evidence type="ECO:0000256" key="2">
    <source>
        <dbReference type="ARBA" id="ARBA00004651"/>
    </source>
</evidence>
<evidence type="ECO:0000256" key="8">
    <source>
        <dbReference type="ARBA" id="ARBA00022741"/>
    </source>
</evidence>
<dbReference type="GO" id="GO:0005524">
    <property type="term" value="F:ATP binding"/>
    <property type="evidence" value="ECO:0007669"/>
    <property type="project" value="UniProtKB-KW"/>
</dbReference>
<comment type="catalytic activity">
    <reaction evidence="1">
        <text>ATP + protein L-histidine = ADP + protein N-phospho-L-histidine.</text>
        <dbReference type="EC" id="2.7.13.3"/>
    </reaction>
</comment>
<dbReference type="STRING" id="1385512.N784_15210"/>
<dbReference type="GO" id="GO:0000155">
    <property type="term" value="F:phosphorelay sensor kinase activity"/>
    <property type="evidence" value="ECO:0007669"/>
    <property type="project" value="InterPro"/>
</dbReference>
<evidence type="ECO:0000256" key="3">
    <source>
        <dbReference type="ARBA" id="ARBA00012438"/>
    </source>
</evidence>
<dbReference type="InterPro" id="IPR005467">
    <property type="entry name" value="His_kinase_dom"/>
</dbReference>
<evidence type="ECO:0000256" key="10">
    <source>
        <dbReference type="ARBA" id="ARBA00022840"/>
    </source>
</evidence>
<evidence type="ECO:0000313" key="17">
    <source>
        <dbReference type="EMBL" id="KGX87594.1"/>
    </source>
</evidence>
<evidence type="ECO:0000259" key="15">
    <source>
        <dbReference type="PROSITE" id="PS50109"/>
    </source>
</evidence>
<dbReference type="PANTHER" id="PTHR45528:SF1">
    <property type="entry name" value="SENSOR HISTIDINE KINASE CPXA"/>
    <property type="match status" value="1"/>
</dbReference>